<sequence>MENDTIYVTMFKMFTVRFGDIMINGDDMKSDRLLRLFAYLLYNHERIIPSSELVDMLWCFEEVDNPIGALKNLVYRLIVLLKKTFSISDLITTGKGSYSINKDYHIEVDALNFEKECQKEMNTIEEYEEFSCLYTGKYLVEVEDDHNVITKRTYYDSVYIERIMEYANLLEEQGEYAKMEHVVKRALEINQLEEELYELLIRSLYYQKQYKQAAEMYRKTTELLYKSLGVKPSESMQDLFELIKKQSHSEDADIIEIQKDLAAETPEGAFLCEYGTFREIYNMHSRLMGRLGICAHMCLVSVVNRKPKDDEADQKYVEKIMEKMQSAMLSGLRIGDVLSRLSVNQFIVLLPSCNYENSSMVMNRVLRKIRYSLNHTRFDLEVTIEEVETKG</sequence>
<reference evidence="2 3" key="1">
    <citation type="submission" date="2019-03" db="EMBL/GenBank/DDBJ databases">
        <title>Genomic Encyclopedia of Type Strains, Phase IV (KMG-IV): sequencing the most valuable type-strain genomes for metagenomic binning, comparative biology and taxonomic classification.</title>
        <authorList>
            <person name="Goeker M."/>
        </authorList>
    </citation>
    <scope>NUCLEOTIDE SEQUENCE [LARGE SCALE GENOMIC DNA]</scope>
    <source>
        <strain evidence="2 3">DSM 29487</strain>
    </source>
</reference>
<comment type="caution">
    <text evidence="2">The sequence shown here is derived from an EMBL/GenBank/DDBJ whole genome shotgun (WGS) entry which is preliminary data.</text>
</comment>
<proteinExistence type="predicted"/>
<dbReference type="Pfam" id="PF03704">
    <property type="entry name" value="BTAD"/>
    <property type="match status" value="1"/>
</dbReference>
<dbReference type="InterPro" id="IPR043128">
    <property type="entry name" value="Rev_trsase/Diguanyl_cyclase"/>
</dbReference>
<name>A0A4R3Z8X6_9FIRM</name>
<dbReference type="InterPro" id="IPR036388">
    <property type="entry name" value="WH-like_DNA-bd_sf"/>
</dbReference>
<dbReference type="SUPFAM" id="SSF48452">
    <property type="entry name" value="TPR-like"/>
    <property type="match status" value="1"/>
</dbReference>
<dbReference type="InterPro" id="IPR005158">
    <property type="entry name" value="BTAD"/>
</dbReference>
<dbReference type="InterPro" id="IPR029787">
    <property type="entry name" value="Nucleotide_cyclase"/>
</dbReference>
<keyword evidence="2" id="KW-0238">DNA-binding</keyword>
<dbReference type="EMBL" id="SMCQ01000007">
    <property type="protein sequence ID" value="TCW00573.1"/>
    <property type="molecule type" value="Genomic_DNA"/>
</dbReference>
<dbReference type="SMART" id="SM01043">
    <property type="entry name" value="BTAD"/>
    <property type="match status" value="1"/>
</dbReference>
<keyword evidence="3" id="KW-1185">Reference proteome</keyword>
<accession>A0A4R3Z8X6</accession>
<feature type="domain" description="Bacterial transcriptional activator" evidence="1">
    <location>
        <begin position="108"/>
        <end position="244"/>
    </location>
</feature>
<evidence type="ECO:0000259" key="1">
    <source>
        <dbReference type="SMART" id="SM01043"/>
    </source>
</evidence>
<dbReference type="PANTHER" id="PTHR35807">
    <property type="entry name" value="TRANSCRIPTIONAL REGULATOR REDD-RELATED"/>
    <property type="match status" value="1"/>
</dbReference>
<dbReference type="InterPro" id="IPR011990">
    <property type="entry name" value="TPR-like_helical_dom_sf"/>
</dbReference>
<dbReference type="AlphaFoldDB" id="A0A4R3Z8X6"/>
<dbReference type="Proteomes" id="UP000295515">
    <property type="component" value="Unassembled WGS sequence"/>
</dbReference>
<gene>
    <name evidence="2" type="ORF">EDD60_10762</name>
</gene>
<dbReference type="GeneID" id="98915156"/>
<dbReference type="PANTHER" id="PTHR35807:SF2">
    <property type="entry name" value="TRANSCRIPTIONAL ACTIVATOR DOMAIN"/>
    <property type="match status" value="1"/>
</dbReference>
<dbReference type="RefSeq" id="WP_066448303.1">
    <property type="nucleotide sequence ID" value="NZ_DBGCPY010000120.1"/>
</dbReference>
<evidence type="ECO:0000313" key="3">
    <source>
        <dbReference type="Proteomes" id="UP000295515"/>
    </source>
</evidence>
<evidence type="ECO:0000313" key="2">
    <source>
        <dbReference type="EMBL" id="TCW00573.1"/>
    </source>
</evidence>
<protein>
    <submittedName>
        <fullName evidence="2">DNA-binding SARP family transcriptional activator</fullName>
    </submittedName>
</protein>
<dbReference type="SUPFAM" id="SSF55073">
    <property type="entry name" value="Nucleotide cyclase"/>
    <property type="match status" value="1"/>
</dbReference>
<dbReference type="Gene3D" id="1.10.10.10">
    <property type="entry name" value="Winged helix-like DNA-binding domain superfamily/Winged helix DNA-binding domain"/>
    <property type="match status" value="1"/>
</dbReference>
<dbReference type="Gene3D" id="1.25.40.10">
    <property type="entry name" value="Tetratricopeptide repeat domain"/>
    <property type="match status" value="1"/>
</dbReference>
<dbReference type="InterPro" id="IPR051677">
    <property type="entry name" value="AfsR-DnrI-RedD_regulator"/>
</dbReference>
<organism evidence="2 3">
    <name type="scientific">Longibaculum muris</name>
    <dbReference type="NCBI Taxonomy" id="1796628"/>
    <lineage>
        <taxon>Bacteria</taxon>
        <taxon>Bacillati</taxon>
        <taxon>Bacillota</taxon>
        <taxon>Erysipelotrichia</taxon>
        <taxon>Erysipelotrichales</taxon>
        <taxon>Coprobacillaceae</taxon>
        <taxon>Longibaculum</taxon>
    </lineage>
</organism>
<dbReference type="Gene3D" id="3.30.70.270">
    <property type="match status" value="1"/>
</dbReference>
<dbReference type="GO" id="GO:0003677">
    <property type="term" value="F:DNA binding"/>
    <property type="evidence" value="ECO:0007669"/>
    <property type="project" value="UniProtKB-KW"/>
</dbReference>